<evidence type="ECO:0000256" key="1">
    <source>
        <dbReference type="ARBA" id="ARBA00004651"/>
    </source>
</evidence>
<sequence length="360" mass="38061">MNTAEQQTAAADTKITKGTAAESPKKQIVPGLALVATLAGAAFFLAQQSWFQRMSMGPLTLAIVLGIVAGNTVLRNQPIILANGIFLAKGLLLRLGIILYGFGITFQQISAVGVNGVLLDATMIASTFAMAQLIGRRWMKMEKETTILIGAGASICGAAAVLATEPVVKGRSDQVSVAVATVVIFGTISMFLYPLMYPLLNMTEHQYGIYVGSTIHEVAQVVAAGQAISTEAANSAIIEKMVRVMMLAPFLLILANIRLPSRSANAGVGKKERQKLVIPWFAVLFLAAAAVNSVIAMPSMATNAIRHVDLFLLSMAMTALGLSTQVSAIRRAGLRPLILAGCLFAFLTVGGYVLNRLLIS</sequence>
<evidence type="ECO:0000256" key="4">
    <source>
        <dbReference type="ARBA" id="ARBA00022692"/>
    </source>
</evidence>
<dbReference type="GO" id="GO:0005886">
    <property type="term" value="C:plasma membrane"/>
    <property type="evidence" value="ECO:0007669"/>
    <property type="project" value="UniProtKB-SubCell"/>
</dbReference>
<feature type="transmembrane region" description="Helical" evidence="7">
    <location>
        <begin position="56"/>
        <end position="74"/>
    </location>
</feature>
<feature type="transmembrane region" description="Helical" evidence="7">
    <location>
        <begin position="175"/>
        <end position="195"/>
    </location>
</feature>
<keyword evidence="3" id="KW-1003">Cell membrane</keyword>
<dbReference type="KEGG" id="mpq:ABA45_06305"/>
<dbReference type="AlphaFoldDB" id="A0A0H4HZF3"/>
<evidence type="ECO:0000256" key="2">
    <source>
        <dbReference type="ARBA" id="ARBA00007977"/>
    </source>
</evidence>
<dbReference type="NCBIfam" id="TIGR00698">
    <property type="entry name" value="YeiH family putative sulfate export transporter"/>
    <property type="match status" value="1"/>
</dbReference>
<evidence type="ECO:0000313" key="8">
    <source>
        <dbReference type="EMBL" id="AKO52086.1"/>
    </source>
</evidence>
<name>A0A0H4HZF3_9GAMM</name>
<keyword evidence="5 7" id="KW-1133">Transmembrane helix</keyword>
<accession>A0A0H4HZF3</accession>
<dbReference type="Proteomes" id="UP000036406">
    <property type="component" value="Chromosome"/>
</dbReference>
<feature type="transmembrane region" description="Helical" evidence="7">
    <location>
        <begin position="334"/>
        <end position="354"/>
    </location>
</feature>
<dbReference type="RefSeq" id="WP_048384783.1">
    <property type="nucleotide sequence ID" value="NZ_CP011494.1"/>
</dbReference>
<keyword evidence="6 7" id="KW-0472">Membrane</keyword>
<feature type="transmembrane region" description="Helical" evidence="7">
    <location>
        <begin position="277"/>
        <end position="298"/>
    </location>
</feature>
<organism evidence="8 9">
    <name type="scientific">Marinobacter psychrophilus</name>
    <dbReference type="NCBI Taxonomy" id="330734"/>
    <lineage>
        <taxon>Bacteria</taxon>
        <taxon>Pseudomonadati</taxon>
        <taxon>Pseudomonadota</taxon>
        <taxon>Gammaproteobacteria</taxon>
        <taxon>Pseudomonadales</taxon>
        <taxon>Marinobacteraceae</taxon>
        <taxon>Marinobacter</taxon>
    </lineage>
</organism>
<dbReference type="InterPro" id="IPR004630">
    <property type="entry name" value="UPF0324_YeiH-like"/>
</dbReference>
<feature type="transmembrane region" description="Helical" evidence="7">
    <location>
        <begin position="146"/>
        <end position="163"/>
    </location>
</feature>
<dbReference type="PANTHER" id="PTHR30106:SF2">
    <property type="entry name" value="UPF0324 INNER MEMBRANE PROTEIN YEIH"/>
    <property type="match status" value="1"/>
</dbReference>
<keyword evidence="4 7" id="KW-0812">Transmembrane</keyword>
<keyword evidence="9" id="KW-1185">Reference proteome</keyword>
<dbReference type="EMBL" id="CP011494">
    <property type="protein sequence ID" value="AKO52086.1"/>
    <property type="molecule type" value="Genomic_DNA"/>
</dbReference>
<reference evidence="8 9" key="1">
    <citation type="submission" date="2015-05" db="EMBL/GenBank/DDBJ databases">
        <title>Complete genome of Marinobacter psychrophilus strain 20041T isolated from sea-ice of the Canadian Basin.</title>
        <authorList>
            <person name="Song L."/>
            <person name="Ren L."/>
            <person name="Yu Y."/>
            <person name="Wang X."/>
        </authorList>
    </citation>
    <scope>NUCLEOTIDE SEQUENCE [LARGE SCALE GENOMIC DNA]</scope>
    <source>
        <strain evidence="8 9">20041</strain>
    </source>
</reference>
<comment type="similarity">
    <text evidence="2">Belongs to the UPF0324 family.</text>
</comment>
<evidence type="ECO:0000313" key="9">
    <source>
        <dbReference type="Proteomes" id="UP000036406"/>
    </source>
</evidence>
<gene>
    <name evidence="8" type="ORF">ABA45_06305</name>
</gene>
<protein>
    <submittedName>
        <fullName evidence="8">Membrane protein</fullName>
    </submittedName>
</protein>
<feature type="transmembrane region" description="Helical" evidence="7">
    <location>
        <begin position="28"/>
        <end position="50"/>
    </location>
</feature>
<evidence type="ECO:0000256" key="5">
    <source>
        <dbReference type="ARBA" id="ARBA00022989"/>
    </source>
</evidence>
<feature type="transmembrane region" description="Helical" evidence="7">
    <location>
        <begin position="304"/>
        <end position="322"/>
    </location>
</feature>
<evidence type="ECO:0000256" key="3">
    <source>
        <dbReference type="ARBA" id="ARBA00022475"/>
    </source>
</evidence>
<dbReference type="PANTHER" id="PTHR30106">
    <property type="entry name" value="INNER MEMBRANE PROTEIN YEIH-RELATED"/>
    <property type="match status" value="1"/>
</dbReference>
<feature type="transmembrane region" description="Helical" evidence="7">
    <location>
        <begin position="112"/>
        <end position="134"/>
    </location>
</feature>
<evidence type="ECO:0000256" key="7">
    <source>
        <dbReference type="SAM" id="Phobius"/>
    </source>
</evidence>
<proteinExistence type="inferred from homology"/>
<evidence type="ECO:0000256" key="6">
    <source>
        <dbReference type="ARBA" id="ARBA00023136"/>
    </source>
</evidence>
<dbReference type="InterPro" id="IPR018383">
    <property type="entry name" value="UPF0324_pro"/>
</dbReference>
<dbReference type="PATRIC" id="fig|330734.3.peg.1333"/>
<dbReference type="Pfam" id="PF03601">
    <property type="entry name" value="Cons_hypoth698"/>
    <property type="match status" value="1"/>
</dbReference>
<comment type="subcellular location">
    <subcellularLocation>
        <location evidence="1">Cell membrane</location>
        <topology evidence="1">Multi-pass membrane protein</topology>
    </subcellularLocation>
</comment>
<feature type="transmembrane region" description="Helical" evidence="7">
    <location>
        <begin position="86"/>
        <end position="106"/>
    </location>
</feature>